<dbReference type="RefSeq" id="WP_096296808.1">
    <property type="nucleotide sequence ID" value="NZ_CP023406.1"/>
</dbReference>
<gene>
    <name evidence="1" type="ORF">CNR27_02610</name>
</gene>
<proteinExistence type="predicted"/>
<dbReference type="InterPro" id="IPR011990">
    <property type="entry name" value="TPR-like_helical_dom_sf"/>
</dbReference>
<evidence type="ECO:0008006" key="3">
    <source>
        <dbReference type="Google" id="ProtNLM"/>
    </source>
</evidence>
<accession>A0A290XBK3</accession>
<keyword evidence="2" id="KW-1185">Reference proteome</keyword>
<evidence type="ECO:0000313" key="2">
    <source>
        <dbReference type="Proteomes" id="UP000218968"/>
    </source>
</evidence>
<dbReference type="Proteomes" id="UP000218968">
    <property type="component" value="Chromosome"/>
</dbReference>
<sequence length="348" mass="36772">MRIRALLIAAAVLLAGGAGFLAGRGGIPGDGDTAAETSSATVTEDVTSAGPGFAPAAVPVDNDAELPEPGAPLAAIHDTLVRRAAQGEARAACRLAAEHERCEVLRSQLRGAIAKTNRGPEWMERRLLEIDTEESRAQLQTLRAHQSEQLAEQTRLVAQCDATAPLSPQARARYWRQAALAGHVPSMRHYAIGNAFRFHDLMDALPALQTYRREAEAVATRAAKAGDVASIYALAMAYADLDGAYSRPFLAQTVTPDLAKALAWFSVLERHPGITGLSPEHPVARNVARRRAELAAAATPSEGARAADLAAEAAVPRHVEPAIMLSPEGGIHDIAPDACSESEFAAAR</sequence>
<dbReference type="Gene3D" id="1.25.40.10">
    <property type="entry name" value="Tetratricopeptide repeat domain"/>
    <property type="match status" value="1"/>
</dbReference>
<reference evidence="2" key="1">
    <citation type="submission" date="2017-09" db="EMBL/GenBank/DDBJ databases">
        <title>Luteimonas liuhanmingii sp.nov., isolated from the intestinal contents of Tibetan Plateau Pika in Yushu, Qinghai Province, China.</title>
        <authorList>
            <person name="Gui Z."/>
        </authorList>
    </citation>
    <scope>NUCLEOTIDE SEQUENCE [LARGE SCALE GENOMIC DNA]</scope>
    <source>
        <strain evidence="2">100111</strain>
    </source>
</reference>
<protein>
    <recommendedName>
        <fullName evidence="3">Sel1 repeat family protein</fullName>
    </recommendedName>
</protein>
<dbReference type="KEGG" id="lum:CNR27_02610"/>
<organism evidence="1 2">
    <name type="scientific">Luteimonas chenhongjianii</name>
    <dbReference type="NCBI Taxonomy" id="2006110"/>
    <lineage>
        <taxon>Bacteria</taxon>
        <taxon>Pseudomonadati</taxon>
        <taxon>Pseudomonadota</taxon>
        <taxon>Gammaproteobacteria</taxon>
        <taxon>Lysobacterales</taxon>
        <taxon>Lysobacteraceae</taxon>
        <taxon>Luteimonas</taxon>
    </lineage>
</organism>
<evidence type="ECO:0000313" key="1">
    <source>
        <dbReference type="EMBL" id="ATD66479.1"/>
    </source>
</evidence>
<dbReference type="AlphaFoldDB" id="A0A290XBK3"/>
<dbReference type="EMBL" id="CP023406">
    <property type="protein sequence ID" value="ATD66479.1"/>
    <property type="molecule type" value="Genomic_DNA"/>
</dbReference>
<dbReference type="OrthoDB" id="5975446at2"/>
<name>A0A290XBK3_9GAMM</name>